<reference evidence="1" key="2">
    <citation type="submission" date="2015-06" db="UniProtKB">
        <authorList>
            <consortium name="EnsemblPlants"/>
        </authorList>
    </citation>
    <scope>IDENTIFICATION</scope>
    <source>
        <strain evidence="1">DM1-3 516 R44</strain>
    </source>
</reference>
<organism evidence="1 2">
    <name type="scientific">Solanum tuberosum</name>
    <name type="common">Potato</name>
    <dbReference type="NCBI Taxonomy" id="4113"/>
    <lineage>
        <taxon>Eukaryota</taxon>
        <taxon>Viridiplantae</taxon>
        <taxon>Streptophyta</taxon>
        <taxon>Embryophyta</taxon>
        <taxon>Tracheophyta</taxon>
        <taxon>Spermatophyta</taxon>
        <taxon>Magnoliopsida</taxon>
        <taxon>eudicotyledons</taxon>
        <taxon>Gunneridae</taxon>
        <taxon>Pentapetalae</taxon>
        <taxon>asterids</taxon>
        <taxon>lamiids</taxon>
        <taxon>Solanales</taxon>
        <taxon>Solanaceae</taxon>
        <taxon>Solanoideae</taxon>
        <taxon>Solaneae</taxon>
        <taxon>Solanum</taxon>
    </lineage>
</organism>
<dbReference type="InParanoid" id="M1C2G7"/>
<dbReference type="PaxDb" id="4113-PGSC0003DMT400058312"/>
<keyword evidence="2" id="KW-1185">Reference proteome</keyword>
<dbReference type="PANTHER" id="PTHR33116:SF66">
    <property type="entry name" value="REVERSE TRANSCRIPTASE ZINC-BINDING DOMAIN-CONTAINING PROTEIN"/>
    <property type="match status" value="1"/>
</dbReference>
<dbReference type="AlphaFoldDB" id="M1C2G7"/>
<dbReference type="STRING" id="4113.M1C2G7"/>
<dbReference type="PANTHER" id="PTHR33116">
    <property type="entry name" value="REVERSE TRANSCRIPTASE ZINC-BINDING DOMAIN-CONTAINING PROTEIN-RELATED-RELATED"/>
    <property type="match status" value="1"/>
</dbReference>
<evidence type="ECO:0000313" key="2">
    <source>
        <dbReference type="Proteomes" id="UP000011115"/>
    </source>
</evidence>
<accession>M1C2G7</accession>
<dbReference type="Proteomes" id="UP000011115">
    <property type="component" value="Unassembled WGS sequence"/>
</dbReference>
<reference evidence="2" key="1">
    <citation type="journal article" date="2011" name="Nature">
        <title>Genome sequence and analysis of the tuber crop potato.</title>
        <authorList>
            <consortium name="The Potato Genome Sequencing Consortium"/>
        </authorList>
    </citation>
    <scope>NUCLEOTIDE SEQUENCE [LARGE SCALE GENOMIC DNA]</scope>
    <source>
        <strain evidence="2">cv. DM1-3 516 R44</strain>
    </source>
</reference>
<dbReference type="OMA" id="GEDSCHG"/>
<proteinExistence type="predicted"/>
<dbReference type="eggNOG" id="KOG1075">
    <property type="taxonomic scope" value="Eukaryota"/>
</dbReference>
<dbReference type="HOGENOM" id="CLU_000680_28_3_1"/>
<name>M1C2G7_SOLTU</name>
<sequence length="75" mass="8505">MRLVQSVLFGIQAYWAQLFIIPSKVIKLIDAHCRSYVWSGTNTITKKALVAWERVCSPKSVGGLNLINLHSWSME</sequence>
<dbReference type="EnsemblPlants" id="PGSC0003DMT400058312">
    <property type="protein sequence ID" value="PGSC0003DMT400058312"/>
    <property type="gene ID" value="PGSC0003DMG400022644"/>
</dbReference>
<protein>
    <submittedName>
        <fullName evidence="1">Reverse transcriptase</fullName>
    </submittedName>
</protein>
<dbReference type="Gramene" id="PGSC0003DMT400058312">
    <property type="protein sequence ID" value="PGSC0003DMT400058312"/>
    <property type="gene ID" value="PGSC0003DMG400022644"/>
</dbReference>
<evidence type="ECO:0000313" key="1">
    <source>
        <dbReference type="EnsemblPlants" id="PGSC0003DMT400058312"/>
    </source>
</evidence>